<evidence type="ECO:0000313" key="2">
    <source>
        <dbReference type="EMBL" id="SFL04110.1"/>
    </source>
</evidence>
<reference evidence="3" key="1">
    <citation type="submission" date="2016-10" db="EMBL/GenBank/DDBJ databases">
        <authorList>
            <person name="Varghese N."/>
            <person name="Submissions S."/>
        </authorList>
    </citation>
    <scope>NUCLEOTIDE SEQUENCE [LARGE SCALE GENOMIC DNA]</scope>
    <source>
        <strain evidence="3">CGMCC 1.7738</strain>
    </source>
</reference>
<name>A0A1I4EGJ5_9EURY</name>
<evidence type="ECO:0000313" key="3">
    <source>
        <dbReference type="Proteomes" id="UP000199607"/>
    </source>
</evidence>
<feature type="region of interest" description="Disordered" evidence="1">
    <location>
        <begin position="165"/>
        <end position="187"/>
    </location>
</feature>
<sequence>MRLKRLEIVCEDIQPTSVAVKMTPNQPHSTKPASTLDELLDVLDHEYCRRVLVALVDSEQQSDASLSPHSMWKEGTDLLEKGQSYSHLLKIDAAGFVDWDRETDTITRGPRFDELLPLLGWAPPLPSKTAPDTETDESVDELFDALSHPIRRHVLLSLADPNSLAVDKTMSYPPSEESDGDDADSDPDLLALELRHRHFTLLDDYGFVEWDPETETLTRGERFDDVVPLLDFVAEYRAEQSRQSE</sequence>
<keyword evidence="3" id="KW-1185">Reference proteome</keyword>
<protein>
    <submittedName>
        <fullName evidence="2">Uncharacterized protein</fullName>
    </submittedName>
</protein>
<gene>
    <name evidence="2" type="ORF">SAMN04487950_2119</name>
</gene>
<dbReference type="Proteomes" id="UP000199607">
    <property type="component" value="Unassembled WGS sequence"/>
</dbReference>
<dbReference type="EMBL" id="FOTC01000002">
    <property type="protein sequence ID" value="SFL04110.1"/>
    <property type="molecule type" value="Genomic_DNA"/>
</dbReference>
<accession>A0A1I4EGJ5</accession>
<dbReference type="AlphaFoldDB" id="A0A1I4EGJ5"/>
<evidence type="ECO:0000256" key="1">
    <source>
        <dbReference type="SAM" id="MobiDB-lite"/>
    </source>
</evidence>
<feature type="compositionally biased region" description="Acidic residues" evidence="1">
    <location>
        <begin position="176"/>
        <end position="187"/>
    </location>
</feature>
<organism evidence="2 3">
    <name type="scientific">Halogranum rubrum</name>
    <dbReference type="NCBI Taxonomy" id="553466"/>
    <lineage>
        <taxon>Archaea</taxon>
        <taxon>Methanobacteriati</taxon>
        <taxon>Methanobacteriota</taxon>
        <taxon>Stenosarchaea group</taxon>
        <taxon>Halobacteria</taxon>
        <taxon>Halobacteriales</taxon>
        <taxon>Haloferacaceae</taxon>
    </lineage>
</organism>
<proteinExistence type="predicted"/>